<dbReference type="PANTHER" id="PTHR31317:SF14">
    <property type="entry name" value="DUF1005 FAMILY PROTEIN (DUF1005)"/>
    <property type="match status" value="1"/>
</dbReference>
<evidence type="ECO:0000313" key="1">
    <source>
        <dbReference type="EMBL" id="KAL1210652.1"/>
    </source>
</evidence>
<protein>
    <submittedName>
        <fullName evidence="1">Uncharacterized protein</fullName>
    </submittedName>
</protein>
<keyword evidence="2" id="KW-1185">Reference proteome</keyword>
<dbReference type="EMBL" id="JBANAX010000394">
    <property type="protein sequence ID" value="KAL1210652.1"/>
    <property type="molecule type" value="Genomic_DNA"/>
</dbReference>
<dbReference type="InterPro" id="IPR010410">
    <property type="entry name" value="DUF1005"/>
</dbReference>
<sequence>MDPCPFVRLTIDSLALRLPETATNKQIGGEVHPSSTPCYCKLRIKHFPSQKALLPLSSFSDASSSPESSTSAPGFHLDADAIRRVSGKKISLRVSVYAGRTGHTCGVSSGKLLGKVEVAVDLAAALSRTVAFHSGWMKLGGEGEKPSARLHLLVGAEPDPRFVFQFGGEPECSPVVYQIQGNIKQPVFSCKFSSDRNGRSRSLPSGFTYSSRGWITRTLSGDQWEKKQARERKGSDRVSRSNPGAWLILRPHGTCVSSWKPWGRLEAWRERGAIDGLGYKFELVRDNSTSTGISIAEGTMSTKQGGKFSIDRRVSGQGESPARSSPVKGFVMGSSVEGEGKVSKPVVHVGAQHVTCMADAALFVALSAAVDLSVDACQLFSRKLRKELCHDDQSSLT</sequence>
<gene>
    <name evidence="1" type="ORF">V5N11_006968</name>
</gene>
<dbReference type="PANTHER" id="PTHR31317">
    <property type="entry name" value="OS08G0163500 PROTEIN"/>
    <property type="match status" value="1"/>
</dbReference>
<proteinExistence type="predicted"/>
<dbReference type="Pfam" id="PF06219">
    <property type="entry name" value="DUF1005"/>
    <property type="match status" value="1"/>
</dbReference>
<reference evidence="1 2" key="1">
    <citation type="submission" date="2024-04" db="EMBL/GenBank/DDBJ databases">
        <title>Genome assembly C_amara_ONT_v2.</title>
        <authorList>
            <person name="Yant L."/>
            <person name="Moore C."/>
            <person name="Slenker M."/>
        </authorList>
    </citation>
    <scope>NUCLEOTIDE SEQUENCE [LARGE SCALE GENOMIC DNA]</scope>
    <source>
        <tissue evidence="1">Leaf</tissue>
    </source>
</reference>
<organism evidence="1 2">
    <name type="scientific">Cardamine amara subsp. amara</name>
    <dbReference type="NCBI Taxonomy" id="228776"/>
    <lineage>
        <taxon>Eukaryota</taxon>
        <taxon>Viridiplantae</taxon>
        <taxon>Streptophyta</taxon>
        <taxon>Embryophyta</taxon>
        <taxon>Tracheophyta</taxon>
        <taxon>Spermatophyta</taxon>
        <taxon>Magnoliopsida</taxon>
        <taxon>eudicotyledons</taxon>
        <taxon>Gunneridae</taxon>
        <taxon>Pentapetalae</taxon>
        <taxon>rosids</taxon>
        <taxon>malvids</taxon>
        <taxon>Brassicales</taxon>
        <taxon>Brassicaceae</taxon>
        <taxon>Cardamineae</taxon>
        <taxon>Cardamine</taxon>
    </lineage>
</organism>
<comment type="caution">
    <text evidence="1">The sequence shown here is derived from an EMBL/GenBank/DDBJ whole genome shotgun (WGS) entry which is preliminary data.</text>
</comment>
<dbReference type="Proteomes" id="UP001558713">
    <property type="component" value="Unassembled WGS sequence"/>
</dbReference>
<dbReference type="AlphaFoldDB" id="A0ABD1AVR7"/>
<name>A0ABD1AVR7_CARAN</name>
<evidence type="ECO:0000313" key="2">
    <source>
        <dbReference type="Proteomes" id="UP001558713"/>
    </source>
</evidence>
<accession>A0ABD1AVR7</accession>